<sequence length="499" mass="56864">MLRKVILPTQGRSTTLISSRYILIRQDELLFVFSLSLKLITKLHIQIFSGFCKLVNDDYYEYVDSQLYKINVSSMSCVQESFVSPFKYEPRFQFCQNANQILIQTDRQLFQVQDNQIQKILDIDTGDNLFLRNIDELYFIGENEITLVDSNLKIQQESTDFDGFQIVGHLYSDEKAVICSKDSFSVLNIPDMSTKKIISGNFSNCKPGAFENLLGACDQNGNFYLLEQDHFAPIPAFIPVMKDTHLSSNLKVKHSLGISGESFCQILNPSTILIRQDQFLVLFNTQTKQETKIQMSEYNKQPAAVYNNFYYEIRCENLYRFTLSGVRDLIGQVPLDLFNSSFIQLSEYLIILNNGYLYSLNLLNADLHQINPEPLQNSDNAMILVKSASEFQIVADKVQFIVNLNGFVQTIQTNLNGCNQSGLVFGQKILMTMGGAICVQDCFKNEGVEIYEGERLDGCGVDVSDQYVVVCDQDGNLIVLETEVARECQNGKIDMYFEW</sequence>
<dbReference type="Proteomes" id="UP001642409">
    <property type="component" value="Unassembled WGS sequence"/>
</dbReference>
<reference evidence="2 3" key="2">
    <citation type="submission" date="2024-07" db="EMBL/GenBank/DDBJ databases">
        <authorList>
            <person name="Akdeniz Z."/>
        </authorList>
    </citation>
    <scope>NUCLEOTIDE SEQUENCE [LARGE SCALE GENOMIC DNA]</scope>
</reference>
<dbReference type="EMBL" id="CAXDID020000488">
    <property type="protein sequence ID" value="CAL6096746.1"/>
    <property type="molecule type" value="Genomic_DNA"/>
</dbReference>
<comment type="caution">
    <text evidence="1">The sequence shown here is derived from an EMBL/GenBank/DDBJ whole genome shotgun (WGS) entry which is preliminary data.</text>
</comment>
<reference evidence="1" key="1">
    <citation type="submission" date="2023-06" db="EMBL/GenBank/DDBJ databases">
        <authorList>
            <person name="Kurt Z."/>
        </authorList>
    </citation>
    <scope>NUCLEOTIDE SEQUENCE</scope>
</reference>
<keyword evidence="3" id="KW-1185">Reference proteome</keyword>
<accession>A0AA86PQQ1</accession>
<evidence type="ECO:0000313" key="2">
    <source>
        <dbReference type="EMBL" id="CAL6096746.1"/>
    </source>
</evidence>
<dbReference type="EMBL" id="CATOUU010000729">
    <property type="protein sequence ID" value="CAI9944595.1"/>
    <property type="molecule type" value="Genomic_DNA"/>
</dbReference>
<dbReference type="AlphaFoldDB" id="A0AA86PQQ1"/>
<organism evidence="1">
    <name type="scientific">Hexamita inflata</name>
    <dbReference type="NCBI Taxonomy" id="28002"/>
    <lineage>
        <taxon>Eukaryota</taxon>
        <taxon>Metamonada</taxon>
        <taxon>Diplomonadida</taxon>
        <taxon>Hexamitidae</taxon>
        <taxon>Hexamitinae</taxon>
        <taxon>Hexamita</taxon>
    </lineage>
</organism>
<evidence type="ECO:0000313" key="3">
    <source>
        <dbReference type="Proteomes" id="UP001642409"/>
    </source>
</evidence>
<proteinExistence type="predicted"/>
<name>A0AA86PQQ1_9EUKA</name>
<protein>
    <submittedName>
        <fullName evidence="2">Hypothetical_protein</fullName>
    </submittedName>
</protein>
<gene>
    <name evidence="1" type="ORF">HINF_LOCUS32240</name>
    <name evidence="2" type="ORF">HINF_LOCUS68575</name>
</gene>
<evidence type="ECO:0000313" key="1">
    <source>
        <dbReference type="EMBL" id="CAI9944595.1"/>
    </source>
</evidence>